<dbReference type="InterPro" id="IPR003526">
    <property type="entry name" value="MECDP_synthase"/>
</dbReference>
<dbReference type="GO" id="GO:0046872">
    <property type="term" value="F:metal ion binding"/>
    <property type="evidence" value="ECO:0007669"/>
    <property type="project" value="UniProtKB-KW"/>
</dbReference>
<dbReference type="Gene3D" id="3.30.1330.50">
    <property type="entry name" value="2-C-methyl-D-erythritol 2,4-cyclodiphosphate synthase"/>
    <property type="match status" value="1"/>
</dbReference>
<name>A0A179IQC7_HYDSH</name>
<comment type="function">
    <text evidence="7">Involved in the biosynthesis of isopentenyl diphosphate (IPP) and dimethylallyl diphosphate (DMAPP), two major building blocks of isoprenoid compounds. Catalyzes the conversion of 4-diphosphocytidyl-2-C-methyl-D-erythritol 2-phosphate (CDP-ME2P) to 2-C-methyl-D-erythritol 2,4-cyclodiphosphate (ME-CPP) with a corresponding release of cytidine 5-monophosphate (CMP).</text>
</comment>
<feature type="binding site" evidence="7">
    <location>
        <begin position="8"/>
        <end position="10"/>
    </location>
    <ligand>
        <name>4-CDP-2-C-methyl-D-erythritol 2-phosphate</name>
        <dbReference type="ChEBI" id="CHEBI:57919"/>
    </ligand>
</feature>
<feature type="binding site" evidence="7">
    <location>
        <position position="42"/>
    </location>
    <ligand>
        <name>a divalent metal cation</name>
        <dbReference type="ChEBI" id="CHEBI:60240"/>
    </ligand>
</feature>
<dbReference type="GO" id="GO:0016114">
    <property type="term" value="P:terpenoid biosynthetic process"/>
    <property type="evidence" value="ECO:0007669"/>
    <property type="project" value="InterPro"/>
</dbReference>
<dbReference type="SUPFAM" id="SSF69765">
    <property type="entry name" value="IpsF-like"/>
    <property type="match status" value="1"/>
</dbReference>
<evidence type="ECO:0000313" key="11">
    <source>
        <dbReference type="EMBL" id="PTQ51917.1"/>
    </source>
</evidence>
<evidence type="ECO:0000313" key="13">
    <source>
        <dbReference type="Proteomes" id="UP000244180"/>
    </source>
</evidence>
<reference evidence="10 12" key="1">
    <citation type="submission" date="2015-09" db="EMBL/GenBank/DDBJ databases">
        <title>Draft genome sequence of Hydrogenibacillus schlegelii DSM 2000.</title>
        <authorList>
            <person name="Hemp J."/>
        </authorList>
    </citation>
    <scope>NUCLEOTIDE SEQUENCE [LARGE SCALE GENOMIC DNA]</scope>
    <source>
        <strain evidence="10 12">MA 48</strain>
    </source>
</reference>
<dbReference type="STRING" id="1484.SA87_07670"/>
<dbReference type="PANTHER" id="PTHR43181:SF1">
    <property type="entry name" value="2-C-METHYL-D-ERYTHRITOL 2,4-CYCLODIPHOSPHATE SYNTHASE, CHLOROPLASTIC"/>
    <property type="match status" value="1"/>
</dbReference>
<comment type="catalytic activity">
    <reaction evidence="1 7 8">
        <text>4-CDP-2-C-methyl-D-erythritol 2-phosphate = 2-C-methyl-D-erythritol 2,4-cyclic diphosphate + CMP</text>
        <dbReference type="Rhea" id="RHEA:23864"/>
        <dbReference type="ChEBI" id="CHEBI:57919"/>
        <dbReference type="ChEBI" id="CHEBI:58483"/>
        <dbReference type="ChEBI" id="CHEBI:60377"/>
        <dbReference type="EC" id="4.6.1.12"/>
    </reaction>
</comment>
<dbReference type="NCBIfam" id="TIGR00151">
    <property type="entry name" value="ispF"/>
    <property type="match status" value="1"/>
</dbReference>
<comment type="caution">
    <text evidence="10">The sequence shown here is derived from an EMBL/GenBank/DDBJ whole genome shotgun (WGS) entry which is preliminary data.</text>
</comment>
<feature type="binding site" evidence="7">
    <location>
        <position position="10"/>
    </location>
    <ligand>
        <name>a divalent metal cation</name>
        <dbReference type="ChEBI" id="CHEBI:60240"/>
    </ligand>
</feature>
<keyword evidence="5 7" id="KW-0414">Isoprene biosynthesis</keyword>
<evidence type="ECO:0000256" key="5">
    <source>
        <dbReference type="ARBA" id="ARBA00023229"/>
    </source>
</evidence>
<feature type="domain" description="2-C-methyl-D-erythritol 2,4-cyclodiphosphate synthase" evidence="9">
    <location>
        <begin position="1"/>
        <end position="154"/>
    </location>
</feature>
<dbReference type="Proteomes" id="UP000244180">
    <property type="component" value="Unassembled WGS sequence"/>
</dbReference>
<feature type="binding site" evidence="7">
    <location>
        <position position="142"/>
    </location>
    <ligand>
        <name>4-CDP-2-C-methyl-D-erythritol 2-phosphate</name>
        <dbReference type="ChEBI" id="CHEBI:57919"/>
    </ligand>
</feature>
<proteinExistence type="inferred from homology"/>
<dbReference type="EC" id="4.6.1.12" evidence="3 7"/>
<feature type="binding site" evidence="7">
    <location>
        <begin position="56"/>
        <end position="58"/>
    </location>
    <ligand>
        <name>4-CDP-2-C-methyl-D-erythritol 2-phosphate</name>
        <dbReference type="ChEBI" id="CHEBI:57919"/>
    </ligand>
</feature>
<feature type="binding site" evidence="7">
    <location>
        <begin position="132"/>
        <end position="135"/>
    </location>
    <ligand>
        <name>4-CDP-2-C-methyl-D-erythritol 2-phosphate</name>
        <dbReference type="ChEBI" id="CHEBI:57919"/>
    </ligand>
</feature>
<dbReference type="PANTHER" id="PTHR43181">
    <property type="entry name" value="2-C-METHYL-D-ERYTHRITOL 2,4-CYCLODIPHOSPHATE SYNTHASE, CHLOROPLASTIC"/>
    <property type="match status" value="1"/>
</dbReference>
<dbReference type="InterPro" id="IPR020555">
    <property type="entry name" value="MECDP_synthase_CS"/>
</dbReference>
<dbReference type="EMBL" id="PEBV01000032">
    <property type="protein sequence ID" value="PTQ51917.1"/>
    <property type="molecule type" value="Genomic_DNA"/>
</dbReference>
<feature type="binding site" evidence="7">
    <location>
        <position position="8"/>
    </location>
    <ligand>
        <name>a divalent metal cation</name>
        <dbReference type="ChEBI" id="CHEBI:60240"/>
    </ligand>
</feature>
<evidence type="ECO:0000313" key="10">
    <source>
        <dbReference type="EMBL" id="OAR04545.1"/>
    </source>
</evidence>
<reference evidence="11 13" key="2">
    <citation type="submission" date="2017-08" db="EMBL/GenBank/DDBJ databases">
        <title>Burning lignite coal seam in the remote Altai Mountains harbors a hydrogen-driven thermophilic microbial community.</title>
        <authorList>
            <person name="Kadnikov V.V."/>
            <person name="Mardanov A.V."/>
            <person name="Ivasenko D."/>
            <person name="Beletsky A.V."/>
            <person name="Karnachuk O.V."/>
            <person name="Ravin N.V."/>
        </authorList>
    </citation>
    <scope>NUCLEOTIDE SEQUENCE [LARGE SCALE GENOMIC DNA]</scope>
    <source>
        <strain evidence="11">AL33</strain>
    </source>
</reference>
<dbReference type="GO" id="GO:0019288">
    <property type="term" value="P:isopentenyl diphosphate biosynthetic process, methylerythritol 4-phosphate pathway"/>
    <property type="evidence" value="ECO:0007669"/>
    <property type="project" value="UniProtKB-UniRule"/>
</dbReference>
<dbReference type="AlphaFoldDB" id="A0A179IQC7"/>
<dbReference type="EMBL" id="JXBB01000013">
    <property type="protein sequence ID" value="OAR04545.1"/>
    <property type="molecule type" value="Genomic_DNA"/>
</dbReference>
<keyword evidence="4 7" id="KW-0479">Metal-binding</keyword>
<comment type="similarity">
    <text evidence="7 8">Belongs to the IspF family.</text>
</comment>
<dbReference type="CDD" id="cd00554">
    <property type="entry name" value="MECDP_synthase"/>
    <property type="match status" value="1"/>
</dbReference>
<dbReference type="Proteomes" id="UP000243024">
    <property type="component" value="Unassembled WGS sequence"/>
</dbReference>
<comment type="subunit">
    <text evidence="7">Homotrimer.</text>
</comment>
<sequence length="173" mass="17463">MRIGFGYDVHRLAPGRPLVLGGVTIPYERGLDGHSDADVVLHALADAVYGALGEGDIGVHFPPGAAWTKDLPSREIVRAAARRAAARGYRVANCDVTVVAEAPRLGPYVPAMRRAIAEALGSLPGAVSVKATTNEGLGAIGRGEGIAAFAVVLLVAAAGRPPGGDAAAPAGEA</sequence>
<evidence type="ECO:0000256" key="7">
    <source>
        <dbReference type="HAMAP-Rule" id="MF_00107"/>
    </source>
</evidence>
<evidence type="ECO:0000256" key="1">
    <source>
        <dbReference type="ARBA" id="ARBA00000200"/>
    </source>
</evidence>
<comment type="caution">
    <text evidence="7">Lacks conserved residue(s) required for the propagation of feature annotation.</text>
</comment>
<evidence type="ECO:0000259" key="9">
    <source>
        <dbReference type="Pfam" id="PF02542"/>
    </source>
</evidence>
<keyword evidence="6 7" id="KW-0456">Lyase</keyword>
<evidence type="ECO:0000256" key="4">
    <source>
        <dbReference type="ARBA" id="ARBA00022723"/>
    </source>
</evidence>
<feature type="site" description="Transition state stabilizer" evidence="7">
    <location>
        <position position="133"/>
    </location>
</feature>
<dbReference type="UniPathway" id="UPA00056">
    <property type="reaction ID" value="UER00095"/>
</dbReference>
<organism evidence="10 12">
    <name type="scientific">Hydrogenibacillus schlegelii</name>
    <name type="common">Bacillus schlegelii</name>
    <dbReference type="NCBI Taxonomy" id="1484"/>
    <lineage>
        <taxon>Bacteria</taxon>
        <taxon>Bacillati</taxon>
        <taxon>Bacillota</taxon>
        <taxon>Bacilli</taxon>
        <taxon>Bacillales</taxon>
        <taxon>Bacillales Family X. Incertae Sedis</taxon>
        <taxon>Hydrogenibacillus</taxon>
    </lineage>
</organism>
<evidence type="ECO:0000256" key="2">
    <source>
        <dbReference type="ARBA" id="ARBA00004709"/>
    </source>
</evidence>
<dbReference type="HAMAP" id="MF_00107">
    <property type="entry name" value="IspF"/>
    <property type="match status" value="1"/>
</dbReference>
<comment type="pathway">
    <text evidence="2 7">Isoprenoid biosynthesis; isopentenyl diphosphate biosynthesis via DXP pathway; isopentenyl diphosphate from 1-deoxy-D-xylulose 5-phosphate: step 4/6.</text>
</comment>
<feature type="binding site" evidence="7">
    <location>
        <begin position="34"/>
        <end position="35"/>
    </location>
    <ligand>
        <name>4-CDP-2-C-methyl-D-erythritol 2-phosphate</name>
        <dbReference type="ChEBI" id="CHEBI:57919"/>
    </ligand>
</feature>
<evidence type="ECO:0000256" key="6">
    <source>
        <dbReference type="ARBA" id="ARBA00023239"/>
    </source>
</evidence>
<dbReference type="PROSITE" id="PS01350">
    <property type="entry name" value="ISPF"/>
    <property type="match status" value="1"/>
</dbReference>
<evidence type="ECO:0000313" key="12">
    <source>
        <dbReference type="Proteomes" id="UP000243024"/>
    </source>
</evidence>
<dbReference type="GO" id="GO:0008685">
    <property type="term" value="F:2-C-methyl-D-erythritol 2,4-cyclodiphosphate synthase activity"/>
    <property type="evidence" value="ECO:0007669"/>
    <property type="project" value="UniProtKB-UniRule"/>
</dbReference>
<evidence type="ECO:0000256" key="3">
    <source>
        <dbReference type="ARBA" id="ARBA00012579"/>
    </source>
</evidence>
<gene>
    <name evidence="7" type="primary">ispF</name>
    <name evidence="11" type="ORF">HSCHL_0950</name>
    <name evidence="10" type="ORF">SA87_07670</name>
</gene>
<comment type="cofactor">
    <cofactor evidence="7">
        <name>a divalent metal cation</name>
        <dbReference type="ChEBI" id="CHEBI:60240"/>
    </cofactor>
    <text evidence="7">Binds 1 divalent metal cation per subunit.</text>
</comment>
<dbReference type="InterPro" id="IPR036571">
    <property type="entry name" value="MECDP_synthase_sf"/>
</dbReference>
<evidence type="ECO:0000256" key="8">
    <source>
        <dbReference type="RuleBase" id="RU004395"/>
    </source>
</evidence>
<protein>
    <recommendedName>
        <fullName evidence="3 7">2-C-methyl-D-erythritol 2,4-cyclodiphosphate synthase</fullName>
        <shortName evidence="7">MECDP-synthase</shortName>
        <shortName evidence="7">MECPP-synthase</shortName>
        <shortName evidence="7">MECPS</shortName>
        <ecNumber evidence="3 7">4.6.1.12</ecNumber>
    </recommendedName>
</protein>
<dbReference type="Pfam" id="PF02542">
    <property type="entry name" value="YgbB"/>
    <property type="match status" value="1"/>
</dbReference>
<dbReference type="OrthoDB" id="9804336at2"/>
<accession>A0A179IQC7</accession>
<keyword evidence="12" id="KW-1185">Reference proteome</keyword>
<feature type="site" description="Transition state stabilizer" evidence="7">
    <location>
        <position position="34"/>
    </location>
</feature>